<gene>
    <name evidence="8" type="ORF">FN960_14265</name>
</gene>
<evidence type="ECO:0000256" key="3">
    <source>
        <dbReference type="ARBA" id="ARBA00022723"/>
    </source>
</evidence>
<evidence type="ECO:0000259" key="7">
    <source>
        <dbReference type="PROSITE" id="PS51462"/>
    </source>
</evidence>
<feature type="domain" description="Nudix hydrolase" evidence="7">
    <location>
        <begin position="19"/>
        <end position="153"/>
    </location>
</feature>
<dbReference type="RefSeq" id="WP_143849417.1">
    <property type="nucleotide sequence ID" value="NZ_VLXZ01000009.1"/>
</dbReference>
<dbReference type="PANTHER" id="PTHR12992:SF11">
    <property type="entry name" value="MITOCHONDRIAL COENZYME A DIPHOSPHATASE NUDT8"/>
    <property type="match status" value="1"/>
</dbReference>
<reference evidence="8 9" key="1">
    <citation type="submission" date="2019-07" db="EMBL/GenBank/DDBJ databases">
        <authorList>
            <person name="Park Y.J."/>
            <person name="Jeong S.E."/>
            <person name="Jung H.S."/>
        </authorList>
    </citation>
    <scope>NUCLEOTIDE SEQUENCE [LARGE SCALE GENOMIC DNA]</scope>
    <source>
        <strain evidence="9">P16(2019)</strain>
    </source>
</reference>
<evidence type="ECO:0000256" key="5">
    <source>
        <dbReference type="ARBA" id="ARBA00022842"/>
    </source>
</evidence>
<dbReference type="PROSITE" id="PS51462">
    <property type="entry name" value="NUDIX"/>
    <property type="match status" value="1"/>
</dbReference>
<keyword evidence="3" id="KW-0479">Metal-binding</keyword>
<evidence type="ECO:0000256" key="2">
    <source>
        <dbReference type="ARBA" id="ARBA00001946"/>
    </source>
</evidence>
<evidence type="ECO:0000313" key="8">
    <source>
        <dbReference type="EMBL" id="TSB45653.1"/>
    </source>
</evidence>
<evidence type="ECO:0000256" key="1">
    <source>
        <dbReference type="ARBA" id="ARBA00001936"/>
    </source>
</evidence>
<keyword evidence="5" id="KW-0460">Magnesium</keyword>
<dbReference type="GO" id="GO:0010945">
    <property type="term" value="F:coenzyme A diphosphatase activity"/>
    <property type="evidence" value="ECO:0007669"/>
    <property type="project" value="InterPro"/>
</dbReference>
<dbReference type="SUPFAM" id="SSF55811">
    <property type="entry name" value="Nudix"/>
    <property type="match status" value="1"/>
</dbReference>
<protein>
    <submittedName>
        <fullName evidence="8">CoA pyrophosphatase</fullName>
    </submittedName>
</protein>
<dbReference type="InterPro" id="IPR000086">
    <property type="entry name" value="NUDIX_hydrolase_dom"/>
</dbReference>
<dbReference type="InterPro" id="IPR015797">
    <property type="entry name" value="NUDIX_hydrolase-like_dom_sf"/>
</dbReference>
<keyword evidence="6" id="KW-0464">Manganese</keyword>
<dbReference type="GO" id="GO:0046872">
    <property type="term" value="F:metal ion binding"/>
    <property type="evidence" value="ECO:0007669"/>
    <property type="project" value="UniProtKB-KW"/>
</dbReference>
<dbReference type="OrthoDB" id="9802805at2"/>
<keyword evidence="9" id="KW-1185">Reference proteome</keyword>
<comment type="cofactor">
    <cofactor evidence="1">
        <name>Mn(2+)</name>
        <dbReference type="ChEBI" id="CHEBI:29035"/>
    </cofactor>
</comment>
<dbReference type="Pfam" id="PF00293">
    <property type="entry name" value="NUDIX"/>
    <property type="match status" value="1"/>
</dbReference>
<organism evidence="8 9">
    <name type="scientific">Alkalicoccobacillus porphyridii</name>
    <dbReference type="NCBI Taxonomy" id="2597270"/>
    <lineage>
        <taxon>Bacteria</taxon>
        <taxon>Bacillati</taxon>
        <taxon>Bacillota</taxon>
        <taxon>Bacilli</taxon>
        <taxon>Bacillales</taxon>
        <taxon>Bacillaceae</taxon>
        <taxon>Alkalicoccobacillus</taxon>
    </lineage>
</organism>
<accession>A0A553ZW45</accession>
<sequence>MKDINRIQTILENHTPSNHHHAAVMLPLMYDEHNNLSLLFQVRSTTLRSQPGEICFPGGRMDKEDISPEYTAVRELCEELGVTAQDVSVLSALEPRMSPRRGAVYPFVCHLLHPEKLSPNQDEVSSIFTIPLDFLLENKHHEYQSALRLSFAEDFPVKQIANSAAYTNQSFTRTEYVFQYKEHTVWGLTAQILVDFIDILKKNSV</sequence>
<evidence type="ECO:0000256" key="4">
    <source>
        <dbReference type="ARBA" id="ARBA00022801"/>
    </source>
</evidence>
<evidence type="ECO:0000256" key="6">
    <source>
        <dbReference type="ARBA" id="ARBA00023211"/>
    </source>
</evidence>
<dbReference type="EMBL" id="VLXZ01000009">
    <property type="protein sequence ID" value="TSB45653.1"/>
    <property type="molecule type" value="Genomic_DNA"/>
</dbReference>
<dbReference type="CDD" id="cd03426">
    <property type="entry name" value="NUDIX_CoAse_Nudt7"/>
    <property type="match status" value="1"/>
</dbReference>
<keyword evidence="4" id="KW-0378">Hydrolase</keyword>
<dbReference type="AlphaFoldDB" id="A0A553ZW45"/>
<dbReference type="PANTHER" id="PTHR12992">
    <property type="entry name" value="NUDIX HYDROLASE"/>
    <property type="match status" value="1"/>
</dbReference>
<dbReference type="Gene3D" id="3.90.79.10">
    <property type="entry name" value="Nucleoside Triphosphate Pyrophosphohydrolase"/>
    <property type="match status" value="1"/>
</dbReference>
<comment type="cofactor">
    <cofactor evidence="2">
        <name>Mg(2+)</name>
        <dbReference type="ChEBI" id="CHEBI:18420"/>
    </cofactor>
</comment>
<comment type="caution">
    <text evidence="8">The sequence shown here is derived from an EMBL/GenBank/DDBJ whole genome shotgun (WGS) entry which is preliminary data.</text>
</comment>
<proteinExistence type="predicted"/>
<name>A0A553ZW45_9BACI</name>
<dbReference type="InterPro" id="IPR045121">
    <property type="entry name" value="CoAse"/>
</dbReference>
<dbReference type="Proteomes" id="UP000318521">
    <property type="component" value="Unassembled WGS sequence"/>
</dbReference>
<evidence type="ECO:0000313" key="9">
    <source>
        <dbReference type="Proteomes" id="UP000318521"/>
    </source>
</evidence>